<dbReference type="InterPro" id="IPR000719">
    <property type="entry name" value="Prot_kinase_dom"/>
</dbReference>
<proteinExistence type="predicted"/>
<protein>
    <recommendedName>
        <fullName evidence="2">Protein kinase domain-containing protein</fullName>
    </recommendedName>
</protein>
<dbReference type="VEuPathDB" id="TriTrypDB:TcCLB.460747.9"/>
<dbReference type="VEuPathDB" id="TriTrypDB:TCSYLVIO_002958"/>
<dbReference type="VEuPathDB" id="TriTrypDB:C4B63_44g190"/>
<dbReference type="VEuPathDB" id="TriTrypDB:C3747_81g24"/>
<dbReference type="VEuPathDB" id="TriTrypDB:TCDM_10147"/>
<dbReference type="GO" id="GO:0005524">
    <property type="term" value="F:ATP binding"/>
    <property type="evidence" value="ECO:0007669"/>
    <property type="project" value="InterPro"/>
</dbReference>
<dbReference type="EMBL" id="PRFC01000081">
    <property type="protein sequence ID" value="PWV09203.1"/>
    <property type="molecule type" value="Genomic_DNA"/>
</dbReference>
<accession>A0A2V2WMZ8</accession>
<dbReference type="Gene3D" id="1.10.510.10">
    <property type="entry name" value="Transferase(Phosphotransferase) domain 1"/>
    <property type="match status" value="1"/>
</dbReference>
<evidence type="ECO:0000256" key="1">
    <source>
        <dbReference type="SAM" id="MobiDB-lite"/>
    </source>
</evidence>
<evidence type="ECO:0000259" key="2">
    <source>
        <dbReference type="PROSITE" id="PS50011"/>
    </source>
</evidence>
<sequence>MSMRTPYSSATSLADRAISPSQCLYPRTTARQIHPLVFSPMTPVDPKTMSPHYPESPQSLQSGSPEAEGLGRTEPQSLLPTFLAADFDVVDVSARLENEFFSAAHSAELNGSRSRHLQETIDRHENCSSAEKLLHRNGSCCRMDVTEEMTQVFQEPMTPLREASSLIEENREGQDDAEDDRASNSPSSVHTPPDNIIRSSLMLTPPWTPVLATPRKSAKRPSPQTFTPSAHRRGVSSHNLSMESREVCGVLPHITHADYLPPNRNPCSPYLEYADERQLLVQLRMEEEEDEEEMDGGLISTTDGMLQRADACAIVLEQTVPIASAVRTEKCRSPLFPTAGKGGGGANTFLNEVCEEDDITGLSPVLVEMDLAMRKNASTAVETGDVSSGNHFLDFCGFSDDGTILGTVQNETPHRLSREAEDVACDASTRDPTDGQTSFETLPNKLLCTRVFYDLRGQVGEQASPPSNSPCILHNAAQWDRTVGMHVSGNTIHETGLSFQPSLLSSSLSIRGDSQAVFSADNSGDLPSQLQLRNCLSVHFPVKFDYPTAGYPGSDAEDEIPRGHVNSKEEEKEEEEEEEFEPGDRFCNHHRYQFLHWLHWRKAYDFVPNHLDCNGVVWLVTHRVDGLPYAVKEIPGTQQNTLQTELECLTLGNASVNALQQQAADYITRYFSVSPYSVVSCDSHESMAFLLQTEYFPMGNVMEWALDPHGLRGKEFRVPPEDFWSCVLQHGLLAMESLHAAHIIHGNPLPFNLFIYSPRHYKLGNFGSAVKFPSTYPVGSPNVFLPSNMADGSPWTPYEMDIFLFAHSMLQLWNHCIDKRKLVSNAVQTFDHDSESTLREIFMKDAMCISFSGFQEDRVKGYHEISDHLWNVLQAALRRTPISTLLRMLEAPSRLQWTLFSLFDTEEFYLLRRKRRLKRMLEERLQRKAQEEVKRQSLPSTSVNYVDDPVILLPPAEWSCRGHTAHCCSDVQIRGSMSTAAPPLPFQLPLASNTFASLGNGVALSPGRGKNESCNHRVAACNRHGRRLFNRPKRLKEETPLSSCDTSAASYSPHLFYATKKFSLLKDKNCSFNYLPEEDMENTSMLRYAHGERPPYIRSRVDANISFANRDRLDANLLWTIRQIMAVMNWEDALKGISLHFDESVPARGLFSLSRYAVRPLTSWE</sequence>
<dbReference type="VEuPathDB" id="TriTrypDB:Tc_MARK_1666"/>
<dbReference type="VEuPathDB" id="TriTrypDB:TcBrA4_0033800"/>
<reference evidence="3 4" key="1">
    <citation type="journal article" date="2018" name="Microb. Genom.">
        <title>Expanding an expanded genome: long-read sequencing of Trypanosoma cruzi.</title>
        <authorList>
            <person name="Berna L."/>
            <person name="Rodriguez M."/>
            <person name="Chiribao M.L."/>
            <person name="Parodi-Talice A."/>
            <person name="Pita S."/>
            <person name="Rijo G."/>
            <person name="Alvarez-Valin F."/>
            <person name="Robello C."/>
        </authorList>
    </citation>
    <scope>NUCLEOTIDE SEQUENCE [LARGE SCALE GENOMIC DNA]</scope>
    <source>
        <strain evidence="3 4">TCC</strain>
    </source>
</reference>
<feature type="region of interest" description="Disordered" evidence="1">
    <location>
        <begin position="36"/>
        <end position="73"/>
    </location>
</feature>
<comment type="caution">
    <text evidence="3">The sequence shown here is derived from an EMBL/GenBank/DDBJ whole genome shotgun (WGS) entry which is preliminary data.</text>
</comment>
<dbReference type="VEuPathDB" id="TriTrypDB:TcG_01407"/>
<feature type="compositionally biased region" description="Acidic residues" evidence="1">
    <location>
        <begin position="571"/>
        <end position="581"/>
    </location>
</feature>
<dbReference type="VEuPathDB" id="TriTrypDB:TcCL_ESM06133"/>
<name>A0A2V2WMZ8_TRYCR</name>
<dbReference type="VEuPathDB" id="TriTrypDB:TCDM_10148"/>
<dbReference type="SUPFAM" id="SSF56112">
    <property type="entry name" value="Protein kinase-like (PK-like)"/>
    <property type="match status" value="1"/>
</dbReference>
<dbReference type="PROSITE" id="PS50011">
    <property type="entry name" value="PROTEIN_KINASE_DOM"/>
    <property type="match status" value="1"/>
</dbReference>
<dbReference type="VEuPathDB" id="TriTrypDB:TcCLB.509895.40"/>
<gene>
    <name evidence="3" type="ORF">C3747_81g24</name>
</gene>
<feature type="region of interest" description="Disordered" evidence="1">
    <location>
        <begin position="551"/>
        <end position="582"/>
    </location>
</feature>
<organism evidence="3 4">
    <name type="scientific">Trypanosoma cruzi</name>
    <dbReference type="NCBI Taxonomy" id="5693"/>
    <lineage>
        <taxon>Eukaryota</taxon>
        <taxon>Discoba</taxon>
        <taxon>Euglenozoa</taxon>
        <taxon>Kinetoplastea</taxon>
        <taxon>Metakinetoplastina</taxon>
        <taxon>Trypanosomatida</taxon>
        <taxon>Trypanosomatidae</taxon>
        <taxon>Trypanosoma</taxon>
        <taxon>Schizotrypanum</taxon>
    </lineage>
</organism>
<dbReference type="VEuPathDB" id="TriTrypDB:TcYC6_0107000"/>
<feature type="region of interest" description="Disordered" evidence="1">
    <location>
        <begin position="415"/>
        <end position="438"/>
    </location>
</feature>
<dbReference type="InterPro" id="IPR011009">
    <property type="entry name" value="Kinase-like_dom_sf"/>
</dbReference>
<dbReference type="AlphaFoldDB" id="A0A2V2WMZ8"/>
<feature type="region of interest" description="Disordered" evidence="1">
    <location>
        <begin position="168"/>
        <end position="238"/>
    </location>
</feature>
<feature type="domain" description="Protein kinase" evidence="2">
    <location>
        <begin position="603"/>
        <end position="951"/>
    </location>
</feature>
<dbReference type="GO" id="GO:0004672">
    <property type="term" value="F:protein kinase activity"/>
    <property type="evidence" value="ECO:0007669"/>
    <property type="project" value="InterPro"/>
</dbReference>
<dbReference type="SMART" id="SM00220">
    <property type="entry name" value="S_TKc"/>
    <property type="match status" value="1"/>
</dbReference>
<feature type="compositionally biased region" description="Basic and acidic residues" evidence="1">
    <location>
        <begin position="559"/>
        <end position="570"/>
    </location>
</feature>
<evidence type="ECO:0000313" key="3">
    <source>
        <dbReference type="EMBL" id="PWV09203.1"/>
    </source>
</evidence>
<dbReference type="Proteomes" id="UP000246078">
    <property type="component" value="Unassembled WGS sequence"/>
</dbReference>
<evidence type="ECO:0000313" key="4">
    <source>
        <dbReference type="Proteomes" id="UP000246078"/>
    </source>
</evidence>